<reference evidence="4" key="1">
    <citation type="journal article" date="2019" name="Int. J. Syst. Evol. Microbiol.">
        <title>The Global Catalogue of Microorganisms (GCM) 10K type strain sequencing project: providing services to taxonomists for standard genome sequencing and annotation.</title>
        <authorList>
            <consortium name="The Broad Institute Genomics Platform"/>
            <consortium name="The Broad Institute Genome Sequencing Center for Infectious Disease"/>
            <person name="Wu L."/>
            <person name="Ma J."/>
        </authorList>
    </citation>
    <scope>NUCLEOTIDE SEQUENCE [LARGE SCALE GENOMIC DNA]</scope>
    <source>
        <strain evidence="4">JCM 9918</strain>
    </source>
</reference>
<gene>
    <name evidence="3" type="ORF">ACFQGO_08825</name>
</gene>
<dbReference type="InterPro" id="IPR021454">
    <property type="entry name" value="DUF3105"/>
</dbReference>
<feature type="region of interest" description="Disordered" evidence="1">
    <location>
        <begin position="1"/>
        <end position="25"/>
    </location>
</feature>
<evidence type="ECO:0000256" key="2">
    <source>
        <dbReference type="SAM" id="Phobius"/>
    </source>
</evidence>
<accession>A0ABW1B4L6</accession>
<dbReference type="Proteomes" id="UP001596112">
    <property type="component" value="Unassembled WGS sequence"/>
</dbReference>
<name>A0ABW1B4L6_9ACTN</name>
<evidence type="ECO:0000313" key="4">
    <source>
        <dbReference type="Proteomes" id="UP001596112"/>
    </source>
</evidence>
<sequence length="221" mass="23728">MAAKNTSSAARKARIEEMRRAERSRERRNRILVIGASVVIVAGLVVGGTVLIRSADDDGADSTTASDAKGKGTFTTDADGVRTWSTKLTQNHVTKSVAYPMTPPVGGDHNPVWQNCNGDVYDDAIKNENAVHSLEHGAVWVTYNDKASDADVKALAAKVKKTPYTLMSPVEDQKDPIMLSAWGHQRTVTGASDPNVDKFFQKFVQGEQTPEPGAACTNGVS</sequence>
<proteinExistence type="predicted"/>
<comment type="caution">
    <text evidence="3">The sequence shown here is derived from an EMBL/GenBank/DDBJ whole genome shotgun (WGS) entry which is preliminary data.</text>
</comment>
<protein>
    <submittedName>
        <fullName evidence="3">DUF3105 domain-containing protein</fullName>
    </submittedName>
</protein>
<keyword evidence="2" id="KW-0472">Membrane</keyword>
<dbReference type="RefSeq" id="WP_159766968.1">
    <property type="nucleotide sequence ID" value="NZ_JAQOSL010000002.1"/>
</dbReference>
<keyword evidence="4" id="KW-1185">Reference proteome</keyword>
<keyword evidence="2" id="KW-0812">Transmembrane</keyword>
<feature type="compositionally biased region" description="Basic and acidic residues" evidence="1">
    <location>
        <begin position="13"/>
        <end position="25"/>
    </location>
</feature>
<dbReference type="Pfam" id="PF11303">
    <property type="entry name" value="DUF3105"/>
    <property type="match status" value="1"/>
</dbReference>
<evidence type="ECO:0000256" key="1">
    <source>
        <dbReference type="SAM" id="MobiDB-lite"/>
    </source>
</evidence>
<dbReference type="EMBL" id="JBHSNZ010000005">
    <property type="protein sequence ID" value="MFC5807610.1"/>
    <property type="molecule type" value="Genomic_DNA"/>
</dbReference>
<feature type="transmembrane region" description="Helical" evidence="2">
    <location>
        <begin position="31"/>
        <end position="52"/>
    </location>
</feature>
<keyword evidence="2" id="KW-1133">Transmembrane helix</keyword>
<evidence type="ECO:0000313" key="3">
    <source>
        <dbReference type="EMBL" id="MFC5807610.1"/>
    </source>
</evidence>
<organism evidence="3 4">
    <name type="scientific">Streptomyces heilongjiangensis</name>
    <dbReference type="NCBI Taxonomy" id="945052"/>
    <lineage>
        <taxon>Bacteria</taxon>
        <taxon>Bacillati</taxon>
        <taxon>Actinomycetota</taxon>
        <taxon>Actinomycetes</taxon>
        <taxon>Kitasatosporales</taxon>
        <taxon>Streptomycetaceae</taxon>
        <taxon>Streptomyces</taxon>
    </lineage>
</organism>